<gene>
    <name evidence="1" type="ORF">CCOS01_05652</name>
</gene>
<protein>
    <submittedName>
        <fullName evidence="1">Uncharacterized protein</fullName>
    </submittedName>
</protein>
<evidence type="ECO:0000313" key="1">
    <source>
        <dbReference type="EMBL" id="KAK1530549.1"/>
    </source>
</evidence>
<proteinExistence type="predicted"/>
<dbReference type="GeneID" id="85337376"/>
<accession>A0AAJ0E3D3</accession>
<keyword evidence="2" id="KW-1185">Reference proteome</keyword>
<comment type="caution">
    <text evidence="1">The sequence shown here is derived from an EMBL/GenBank/DDBJ whole genome shotgun (WGS) entry which is preliminary data.</text>
</comment>
<sequence>MASSFRPLEDSISSLGANLMCASWRFSRCASSFVSTTHHRPPAVNRHLPIRFGSISLLVGYFLYTRGPRVATVPRTHHRRTYLRPPPTRVYIASPLFTGPLQHRIKSSDRGFSAAGSLLQCFTSAKMASHHSNVLGRPVNDQVRYSFIPHHPIKFGPGLHLSIQSSFPFYIHRKMHHVAFFGATGYTVFRCLMHALRDTSIFCHVYVRCKASLLEMFDDADDFQTEYLGRMTVVTADLTPETAAEALFPEDLQGEPVHTVVYGIGGFRT</sequence>
<reference evidence="1 2" key="1">
    <citation type="submission" date="2016-10" db="EMBL/GenBank/DDBJ databases">
        <title>The genome sequence of Colletotrichum fioriniae PJ7.</title>
        <authorList>
            <person name="Baroncelli R."/>
        </authorList>
    </citation>
    <scope>NUCLEOTIDE SEQUENCE [LARGE SCALE GENOMIC DNA]</scope>
    <source>
        <strain evidence="1 2">IMI 309622</strain>
    </source>
</reference>
<dbReference type="EMBL" id="MOOE01000005">
    <property type="protein sequence ID" value="KAK1530549.1"/>
    <property type="molecule type" value="Genomic_DNA"/>
</dbReference>
<dbReference type="Proteomes" id="UP001240678">
    <property type="component" value="Unassembled WGS sequence"/>
</dbReference>
<organism evidence="1 2">
    <name type="scientific">Colletotrichum costaricense</name>
    <dbReference type="NCBI Taxonomy" id="1209916"/>
    <lineage>
        <taxon>Eukaryota</taxon>
        <taxon>Fungi</taxon>
        <taxon>Dikarya</taxon>
        <taxon>Ascomycota</taxon>
        <taxon>Pezizomycotina</taxon>
        <taxon>Sordariomycetes</taxon>
        <taxon>Hypocreomycetidae</taxon>
        <taxon>Glomerellales</taxon>
        <taxon>Glomerellaceae</taxon>
        <taxon>Colletotrichum</taxon>
        <taxon>Colletotrichum acutatum species complex</taxon>
    </lineage>
</organism>
<dbReference type="AlphaFoldDB" id="A0AAJ0E3D3"/>
<name>A0AAJ0E3D3_9PEZI</name>
<evidence type="ECO:0000313" key="2">
    <source>
        <dbReference type="Proteomes" id="UP001240678"/>
    </source>
</evidence>
<dbReference type="RefSeq" id="XP_060315601.1">
    <property type="nucleotide sequence ID" value="XM_060453829.1"/>
</dbReference>